<feature type="transmembrane region" description="Helical" evidence="6">
    <location>
        <begin position="200"/>
        <end position="218"/>
    </location>
</feature>
<dbReference type="GO" id="GO:0016020">
    <property type="term" value="C:membrane"/>
    <property type="evidence" value="ECO:0007669"/>
    <property type="project" value="UniProtKB-SubCell"/>
</dbReference>
<dbReference type="InterPro" id="IPR022301">
    <property type="entry name" value="Integral_membrane_YjbE"/>
</dbReference>
<evidence type="ECO:0000256" key="2">
    <source>
        <dbReference type="ARBA" id="ARBA00007511"/>
    </source>
</evidence>
<proteinExistence type="inferred from homology"/>
<dbReference type="Pfam" id="PF03741">
    <property type="entry name" value="TerC"/>
    <property type="match status" value="1"/>
</dbReference>
<evidence type="ECO:0000256" key="6">
    <source>
        <dbReference type="SAM" id="Phobius"/>
    </source>
</evidence>
<name>A0A1W9HS26_9HYPH</name>
<evidence type="ECO:0008006" key="9">
    <source>
        <dbReference type="Google" id="ProtNLM"/>
    </source>
</evidence>
<evidence type="ECO:0000256" key="5">
    <source>
        <dbReference type="ARBA" id="ARBA00023136"/>
    </source>
</evidence>
<sequence>MMFADLLPLAIPLLQIIWIDLLLSGDNAVVIALACRALPPEQRRMGILLGTGVAIVLRIIFALIITVLLGIPFLKALGGVLLFWVAYQLISSDDGGHGEVAASASLWKAVRTIAIADAVMSLDNVLALAAASKGNIWLFTFGLVITIPLIIYGSQLILGLIERFPIFIWAGAALLGWIAGELIADDPGLQTMLGSDIPNLLGASVGALLVVMVSYVIVQKRKRERGLASVSKE</sequence>
<dbReference type="EMBL" id="LWDL01000026">
    <property type="protein sequence ID" value="OQW50206.1"/>
    <property type="molecule type" value="Genomic_DNA"/>
</dbReference>
<keyword evidence="5 6" id="KW-0472">Membrane</keyword>
<dbReference type="PANTHER" id="PTHR30238">
    <property type="entry name" value="MEMBRANE BOUND PREDICTED REDOX MODULATOR"/>
    <property type="match status" value="1"/>
</dbReference>
<evidence type="ECO:0000313" key="8">
    <source>
        <dbReference type="Proteomes" id="UP000192872"/>
    </source>
</evidence>
<feature type="transmembrane region" description="Helical" evidence="6">
    <location>
        <begin position="12"/>
        <end position="35"/>
    </location>
</feature>
<comment type="similarity">
    <text evidence="2">Belongs to the TerC family.</text>
</comment>
<evidence type="ECO:0000313" key="7">
    <source>
        <dbReference type="EMBL" id="OQW50206.1"/>
    </source>
</evidence>
<dbReference type="InterPro" id="IPR005496">
    <property type="entry name" value="Integral_membrane_TerC"/>
</dbReference>
<reference evidence="7 8" key="1">
    <citation type="journal article" date="2017" name="Water Res.">
        <title>Comammox in drinking water systems.</title>
        <authorList>
            <person name="Wang Y."/>
            <person name="Ma L."/>
            <person name="Mao Y."/>
            <person name="Jiang X."/>
            <person name="Xia Y."/>
            <person name="Yu K."/>
            <person name="Li B."/>
            <person name="Zhang T."/>
        </authorList>
    </citation>
    <scope>NUCLEOTIDE SEQUENCE [LARGE SCALE GENOMIC DNA]</scope>
    <source>
        <strain evidence="7">SG_bin8</strain>
    </source>
</reference>
<keyword evidence="3 6" id="KW-0812">Transmembrane</keyword>
<dbReference type="PANTHER" id="PTHR30238:SF4">
    <property type="entry name" value="SLL1022 PROTEIN"/>
    <property type="match status" value="1"/>
</dbReference>
<evidence type="ECO:0000256" key="1">
    <source>
        <dbReference type="ARBA" id="ARBA00004141"/>
    </source>
</evidence>
<dbReference type="AlphaFoldDB" id="A0A1W9HS26"/>
<feature type="transmembrane region" description="Helical" evidence="6">
    <location>
        <begin position="47"/>
        <end position="74"/>
    </location>
</feature>
<organism evidence="7 8">
    <name type="scientific">Candidatus Raskinella chloraquaticus</name>
    <dbReference type="NCBI Taxonomy" id="1951219"/>
    <lineage>
        <taxon>Bacteria</taxon>
        <taxon>Pseudomonadati</taxon>
        <taxon>Pseudomonadota</taxon>
        <taxon>Alphaproteobacteria</taxon>
        <taxon>Hyphomicrobiales</taxon>
        <taxon>Phreatobacteraceae</taxon>
        <taxon>Candidatus Raskinella</taxon>
    </lineage>
</organism>
<feature type="transmembrane region" description="Helical" evidence="6">
    <location>
        <begin position="134"/>
        <end position="152"/>
    </location>
</feature>
<comment type="subcellular location">
    <subcellularLocation>
        <location evidence="1">Membrane</location>
        <topology evidence="1">Multi-pass membrane protein</topology>
    </subcellularLocation>
</comment>
<accession>A0A1W9HS26</accession>
<comment type="caution">
    <text evidence="7">The sequence shown here is derived from an EMBL/GenBank/DDBJ whole genome shotgun (WGS) entry which is preliminary data.</text>
</comment>
<keyword evidence="4 6" id="KW-1133">Transmembrane helix</keyword>
<protein>
    <recommendedName>
        <fullName evidence="9">Tellurium resistance protein TerC</fullName>
    </recommendedName>
</protein>
<dbReference type="Proteomes" id="UP000192872">
    <property type="component" value="Unassembled WGS sequence"/>
</dbReference>
<dbReference type="NCBIfam" id="TIGR03717">
    <property type="entry name" value="R_switched_YjbE"/>
    <property type="match status" value="1"/>
</dbReference>
<evidence type="ECO:0000256" key="3">
    <source>
        <dbReference type="ARBA" id="ARBA00022692"/>
    </source>
</evidence>
<gene>
    <name evidence="7" type="ORF">A4S15_00770</name>
</gene>
<evidence type="ECO:0000256" key="4">
    <source>
        <dbReference type="ARBA" id="ARBA00022989"/>
    </source>
</evidence>
<feature type="transmembrane region" description="Helical" evidence="6">
    <location>
        <begin position="164"/>
        <end position="180"/>
    </location>
</feature>